<sequence>MLRINLFVMTVTVSVRKPKPETIAERYEHRLLVNRLVGETKRKRDELIHM</sequence>
<dbReference type="RefSeq" id="WP_343812846.1">
    <property type="nucleotide sequence ID" value="NZ_BAAADS010000015.1"/>
</dbReference>
<evidence type="ECO:0000313" key="2">
    <source>
        <dbReference type="Proteomes" id="UP001500866"/>
    </source>
</evidence>
<dbReference type="Proteomes" id="UP001500866">
    <property type="component" value="Unassembled WGS sequence"/>
</dbReference>
<accession>A0ABP3RAP0</accession>
<proteinExistence type="predicted"/>
<name>A0ABP3RAP0_9BACI</name>
<organism evidence="1 2">
    <name type="scientific">Virgibacillus siamensis</name>
    <dbReference type="NCBI Taxonomy" id="480071"/>
    <lineage>
        <taxon>Bacteria</taxon>
        <taxon>Bacillati</taxon>
        <taxon>Bacillota</taxon>
        <taxon>Bacilli</taxon>
        <taxon>Bacillales</taxon>
        <taxon>Bacillaceae</taxon>
        <taxon>Virgibacillus</taxon>
    </lineage>
</organism>
<keyword evidence="2" id="KW-1185">Reference proteome</keyword>
<reference evidence="2" key="1">
    <citation type="journal article" date="2019" name="Int. J. Syst. Evol. Microbiol.">
        <title>The Global Catalogue of Microorganisms (GCM) 10K type strain sequencing project: providing services to taxonomists for standard genome sequencing and annotation.</title>
        <authorList>
            <consortium name="The Broad Institute Genomics Platform"/>
            <consortium name="The Broad Institute Genome Sequencing Center for Infectious Disease"/>
            <person name="Wu L."/>
            <person name="Ma J."/>
        </authorList>
    </citation>
    <scope>NUCLEOTIDE SEQUENCE [LARGE SCALE GENOMIC DNA]</scope>
    <source>
        <strain evidence="2">JCM 15395</strain>
    </source>
</reference>
<gene>
    <name evidence="1" type="ORF">GCM10009001_21200</name>
</gene>
<evidence type="ECO:0008006" key="3">
    <source>
        <dbReference type="Google" id="ProtNLM"/>
    </source>
</evidence>
<dbReference type="EMBL" id="BAAADS010000015">
    <property type="protein sequence ID" value="GAA0603876.1"/>
    <property type="molecule type" value="Genomic_DNA"/>
</dbReference>
<evidence type="ECO:0000313" key="1">
    <source>
        <dbReference type="EMBL" id="GAA0603876.1"/>
    </source>
</evidence>
<protein>
    <recommendedName>
        <fullName evidence="3">YrzI family small protein</fullName>
    </recommendedName>
</protein>
<comment type="caution">
    <text evidence="1">The sequence shown here is derived from an EMBL/GenBank/DDBJ whole genome shotgun (WGS) entry which is preliminary data.</text>
</comment>